<protein>
    <submittedName>
        <fullName evidence="2">Uncharacterized protein</fullName>
    </submittedName>
</protein>
<organism evidence="2">
    <name type="scientific">Anguilla anguilla</name>
    <name type="common">European freshwater eel</name>
    <name type="synonym">Muraena anguilla</name>
    <dbReference type="NCBI Taxonomy" id="7936"/>
    <lineage>
        <taxon>Eukaryota</taxon>
        <taxon>Metazoa</taxon>
        <taxon>Chordata</taxon>
        <taxon>Craniata</taxon>
        <taxon>Vertebrata</taxon>
        <taxon>Euteleostomi</taxon>
        <taxon>Actinopterygii</taxon>
        <taxon>Neopterygii</taxon>
        <taxon>Teleostei</taxon>
        <taxon>Anguilliformes</taxon>
        <taxon>Anguillidae</taxon>
        <taxon>Anguilla</taxon>
    </lineage>
</organism>
<name>A0A0E9Q961_ANGAN</name>
<reference evidence="2" key="1">
    <citation type="submission" date="2014-11" db="EMBL/GenBank/DDBJ databases">
        <authorList>
            <person name="Amaro Gonzalez C."/>
        </authorList>
    </citation>
    <scope>NUCLEOTIDE SEQUENCE</scope>
</reference>
<sequence>MAPVTKEYLLLECYFPTIAISLIAIGMWLIYESRPFCVCTNCNSLWIRASANRLK</sequence>
<accession>A0A0E9Q961</accession>
<feature type="transmembrane region" description="Helical" evidence="1">
    <location>
        <begin position="9"/>
        <end position="31"/>
    </location>
</feature>
<evidence type="ECO:0000313" key="2">
    <source>
        <dbReference type="EMBL" id="JAH12860.1"/>
    </source>
</evidence>
<keyword evidence="1" id="KW-0472">Membrane</keyword>
<proteinExistence type="predicted"/>
<keyword evidence="1" id="KW-0812">Transmembrane</keyword>
<evidence type="ECO:0000256" key="1">
    <source>
        <dbReference type="SAM" id="Phobius"/>
    </source>
</evidence>
<keyword evidence="1" id="KW-1133">Transmembrane helix</keyword>
<reference evidence="2" key="2">
    <citation type="journal article" date="2015" name="Fish Shellfish Immunol.">
        <title>Early steps in the European eel (Anguilla anguilla)-Vibrio vulnificus interaction in the gills: Role of the RtxA13 toxin.</title>
        <authorList>
            <person name="Callol A."/>
            <person name="Pajuelo D."/>
            <person name="Ebbesson L."/>
            <person name="Teles M."/>
            <person name="MacKenzie S."/>
            <person name="Amaro C."/>
        </authorList>
    </citation>
    <scope>NUCLEOTIDE SEQUENCE</scope>
</reference>
<dbReference type="EMBL" id="GBXM01095717">
    <property type="protein sequence ID" value="JAH12860.1"/>
    <property type="molecule type" value="Transcribed_RNA"/>
</dbReference>
<dbReference type="AlphaFoldDB" id="A0A0E9Q961"/>